<dbReference type="InterPro" id="IPR028978">
    <property type="entry name" value="Chorismate_lyase_/UTRA_dom_sf"/>
</dbReference>
<protein>
    <recommendedName>
        <fullName evidence="5">Chorismate lyase</fullName>
    </recommendedName>
</protein>
<dbReference type="EMBL" id="UINC01045004">
    <property type="protein sequence ID" value="SVB51219.1"/>
    <property type="molecule type" value="Genomic_DNA"/>
</dbReference>
<accession>A0A382ELE7</accession>
<dbReference type="PANTHER" id="PTHR38683:SF1">
    <property type="entry name" value="CHORISMATE PYRUVATE-LYASE"/>
    <property type="match status" value="1"/>
</dbReference>
<keyword evidence="2" id="KW-0831">Ubiquinone biosynthesis</keyword>
<keyword evidence="1" id="KW-0963">Cytoplasm</keyword>
<evidence type="ECO:0000313" key="4">
    <source>
        <dbReference type="EMBL" id="SVB51219.1"/>
    </source>
</evidence>
<proteinExistence type="predicted"/>
<organism evidence="4">
    <name type="scientific">marine metagenome</name>
    <dbReference type="NCBI Taxonomy" id="408172"/>
    <lineage>
        <taxon>unclassified sequences</taxon>
        <taxon>metagenomes</taxon>
        <taxon>ecological metagenomes</taxon>
    </lineage>
</organism>
<dbReference type="AlphaFoldDB" id="A0A382ELE7"/>
<evidence type="ECO:0000256" key="1">
    <source>
        <dbReference type="ARBA" id="ARBA00022490"/>
    </source>
</evidence>
<keyword evidence="3" id="KW-0456">Lyase</keyword>
<dbReference type="InterPro" id="IPR007440">
    <property type="entry name" value="Chorismate--pyruvate_lyase"/>
</dbReference>
<dbReference type="GO" id="GO:0008813">
    <property type="term" value="F:chorismate lyase activity"/>
    <property type="evidence" value="ECO:0007669"/>
    <property type="project" value="InterPro"/>
</dbReference>
<sequence length="105" mass="12406">RESYLSCNNKKLVYARTVIPRQTLKKQNQNLTRLGQKPLGEILFNNNKIYRENIKYAKIPLSDELHSKAREYCNISSELYGRQSMFYIKNKPIIVIEVFLPDIIK</sequence>
<dbReference type="Pfam" id="PF04345">
    <property type="entry name" value="Chor_lyase"/>
    <property type="match status" value="1"/>
</dbReference>
<dbReference type="Gene3D" id="3.40.1410.10">
    <property type="entry name" value="Chorismate lyase-like"/>
    <property type="match status" value="1"/>
</dbReference>
<name>A0A382ELE7_9ZZZZ</name>
<evidence type="ECO:0008006" key="5">
    <source>
        <dbReference type="Google" id="ProtNLM"/>
    </source>
</evidence>
<evidence type="ECO:0000256" key="2">
    <source>
        <dbReference type="ARBA" id="ARBA00022688"/>
    </source>
</evidence>
<reference evidence="4" key="1">
    <citation type="submission" date="2018-05" db="EMBL/GenBank/DDBJ databases">
        <authorList>
            <person name="Lanie J.A."/>
            <person name="Ng W.-L."/>
            <person name="Kazmierczak K.M."/>
            <person name="Andrzejewski T.M."/>
            <person name="Davidsen T.M."/>
            <person name="Wayne K.J."/>
            <person name="Tettelin H."/>
            <person name="Glass J.I."/>
            <person name="Rusch D."/>
            <person name="Podicherti R."/>
            <person name="Tsui H.-C.T."/>
            <person name="Winkler M.E."/>
        </authorList>
    </citation>
    <scope>NUCLEOTIDE SEQUENCE</scope>
</reference>
<dbReference type="PANTHER" id="PTHR38683">
    <property type="entry name" value="CHORISMATE PYRUVATE-LYASE"/>
    <property type="match status" value="1"/>
</dbReference>
<feature type="non-terminal residue" evidence="4">
    <location>
        <position position="1"/>
    </location>
</feature>
<dbReference type="GO" id="GO:0006744">
    <property type="term" value="P:ubiquinone biosynthetic process"/>
    <property type="evidence" value="ECO:0007669"/>
    <property type="project" value="UniProtKB-KW"/>
</dbReference>
<evidence type="ECO:0000256" key="3">
    <source>
        <dbReference type="ARBA" id="ARBA00023239"/>
    </source>
</evidence>
<gene>
    <name evidence="4" type="ORF">METZ01_LOCUS204073</name>
</gene>
<dbReference type="SUPFAM" id="SSF64288">
    <property type="entry name" value="Chorismate lyase-like"/>
    <property type="match status" value="1"/>
</dbReference>
<dbReference type="GO" id="GO:0005829">
    <property type="term" value="C:cytosol"/>
    <property type="evidence" value="ECO:0007669"/>
    <property type="project" value="TreeGrafter"/>
</dbReference>